<dbReference type="InterPro" id="IPR004810">
    <property type="entry name" value="PurU"/>
</dbReference>
<comment type="function">
    <text evidence="3">Catalyzes the hydrolysis of 10-formyltetrahydrofolate (formyl-FH4) to formate and tetrahydrofolate (FH4).</text>
</comment>
<comment type="similarity">
    <text evidence="3">Belongs to the PurU family.</text>
</comment>
<dbReference type="SUPFAM" id="SSF55021">
    <property type="entry name" value="ACT-like"/>
    <property type="match status" value="1"/>
</dbReference>
<dbReference type="Pfam" id="PF13740">
    <property type="entry name" value="ACT_6"/>
    <property type="match status" value="1"/>
</dbReference>
<dbReference type="NCBIfam" id="TIGR00655">
    <property type="entry name" value="PurU"/>
    <property type="match status" value="1"/>
</dbReference>
<protein>
    <recommendedName>
        <fullName evidence="3 4">Formyltetrahydrofolate deformylase</fullName>
        <ecNumber evidence="3 4">3.5.1.10</ecNumber>
    </recommendedName>
    <alternativeName>
        <fullName evidence="3">Formyl-FH(4) hydrolase</fullName>
    </alternativeName>
</protein>
<dbReference type="HAMAP" id="MF_01927">
    <property type="entry name" value="PurU"/>
    <property type="match status" value="1"/>
</dbReference>
<dbReference type="InterPro" id="IPR002376">
    <property type="entry name" value="Formyl_transf_N"/>
</dbReference>
<keyword evidence="3" id="KW-0658">Purine biosynthesis</keyword>
<keyword evidence="2 3" id="KW-0378">Hydrolase</keyword>
<dbReference type="Proteomes" id="UP000182725">
    <property type="component" value="Unassembled WGS sequence"/>
</dbReference>
<dbReference type="EMBL" id="FNTV01000001">
    <property type="protein sequence ID" value="SEE68327.1"/>
    <property type="molecule type" value="Genomic_DNA"/>
</dbReference>
<comment type="pathway">
    <text evidence="3">Purine metabolism; IMP biosynthesis via de novo pathway; formate from 10-formyl-5,6,7,8-tetrahydrofolate: step 1/1.</text>
</comment>
<comment type="catalytic activity">
    <reaction evidence="3">
        <text>(6R)-10-formyltetrahydrofolate + H2O = (6S)-5,6,7,8-tetrahydrofolate + formate + H(+)</text>
        <dbReference type="Rhea" id="RHEA:19833"/>
        <dbReference type="ChEBI" id="CHEBI:15377"/>
        <dbReference type="ChEBI" id="CHEBI:15378"/>
        <dbReference type="ChEBI" id="CHEBI:15740"/>
        <dbReference type="ChEBI" id="CHEBI:57453"/>
        <dbReference type="ChEBI" id="CHEBI:195366"/>
        <dbReference type="EC" id="3.5.1.10"/>
    </reaction>
</comment>
<organism evidence="6 7">
    <name type="scientific">Arthrobacter alpinus</name>
    <dbReference type="NCBI Taxonomy" id="656366"/>
    <lineage>
        <taxon>Bacteria</taxon>
        <taxon>Bacillati</taxon>
        <taxon>Actinomycetota</taxon>
        <taxon>Actinomycetes</taxon>
        <taxon>Micrococcales</taxon>
        <taxon>Micrococcaceae</taxon>
        <taxon>Arthrobacter</taxon>
    </lineage>
</organism>
<evidence type="ECO:0000256" key="3">
    <source>
        <dbReference type="HAMAP-Rule" id="MF_01927"/>
    </source>
</evidence>
<reference evidence="6 7" key="1">
    <citation type="submission" date="2016-10" db="EMBL/GenBank/DDBJ databases">
        <authorList>
            <person name="de Groot N.N."/>
        </authorList>
    </citation>
    <scope>NUCLEOTIDE SEQUENCE [LARGE SCALE GENOMIC DNA]</scope>
    <source>
        <strain evidence="6 7">DSM 22274</strain>
    </source>
</reference>
<keyword evidence="1 3" id="KW-0554">One-carbon metabolism</keyword>
<dbReference type="InterPro" id="IPR036477">
    <property type="entry name" value="Formyl_transf_N_sf"/>
</dbReference>
<dbReference type="PANTHER" id="PTHR42706">
    <property type="entry name" value="FORMYLTETRAHYDROFOLATE DEFORMYLASE"/>
    <property type="match status" value="1"/>
</dbReference>
<name>A0A1H5KVC1_9MICC</name>
<dbReference type="InterPro" id="IPR045865">
    <property type="entry name" value="ACT-like_dom_sf"/>
</dbReference>
<dbReference type="NCBIfam" id="NF004684">
    <property type="entry name" value="PRK06027.1"/>
    <property type="match status" value="1"/>
</dbReference>
<dbReference type="Gene3D" id="3.40.50.170">
    <property type="entry name" value="Formyl transferase, N-terminal domain"/>
    <property type="match status" value="1"/>
</dbReference>
<dbReference type="UniPathway" id="UPA00074">
    <property type="reaction ID" value="UER00170"/>
</dbReference>
<dbReference type="GO" id="GO:0008864">
    <property type="term" value="F:formyltetrahydrofolate deformylase activity"/>
    <property type="evidence" value="ECO:0007669"/>
    <property type="project" value="UniProtKB-UniRule"/>
</dbReference>
<dbReference type="PROSITE" id="PS51671">
    <property type="entry name" value="ACT"/>
    <property type="match status" value="1"/>
</dbReference>
<dbReference type="Pfam" id="PF00551">
    <property type="entry name" value="Formyl_trans_N"/>
    <property type="match status" value="1"/>
</dbReference>
<evidence type="ECO:0000256" key="4">
    <source>
        <dbReference type="NCBIfam" id="TIGR00655"/>
    </source>
</evidence>
<feature type="domain" description="ACT" evidence="5">
    <location>
        <begin position="49"/>
        <end position="122"/>
    </location>
</feature>
<dbReference type="SUPFAM" id="SSF53328">
    <property type="entry name" value="Formyltransferase"/>
    <property type="match status" value="1"/>
</dbReference>
<dbReference type="Gene3D" id="3.30.70.260">
    <property type="match status" value="1"/>
</dbReference>
<gene>
    <name evidence="3" type="primary">purU</name>
    <name evidence="6" type="ORF">SAMN04489740_2172</name>
</gene>
<dbReference type="EC" id="3.5.1.10" evidence="3 4"/>
<evidence type="ECO:0000256" key="1">
    <source>
        <dbReference type="ARBA" id="ARBA00022563"/>
    </source>
</evidence>
<dbReference type="CDD" id="cd04875">
    <property type="entry name" value="ACT_F4HF-DF"/>
    <property type="match status" value="1"/>
</dbReference>
<evidence type="ECO:0000313" key="7">
    <source>
        <dbReference type="Proteomes" id="UP000182725"/>
    </source>
</evidence>
<dbReference type="InterPro" id="IPR044074">
    <property type="entry name" value="PurU_ACT"/>
</dbReference>
<evidence type="ECO:0000259" key="5">
    <source>
        <dbReference type="PROSITE" id="PS51671"/>
    </source>
</evidence>
<proteinExistence type="inferred from homology"/>
<feature type="active site" evidence="3">
    <location>
        <position position="268"/>
    </location>
</feature>
<dbReference type="GO" id="GO:0006189">
    <property type="term" value="P:'de novo' IMP biosynthetic process"/>
    <property type="evidence" value="ECO:0007669"/>
    <property type="project" value="UniProtKB-UniRule"/>
</dbReference>
<dbReference type="GO" id="GO:0006730">
    <property type="term" value="P:one-carbon metabolic process"/>
    <property type="evidence" value="ECO:0007669"/>
    <property type="project" value="UniProtKB-KW"/>
</dbReference>
<dbReference type="InterPro" id="IPR041729">
    <property type="entry name" value="Formyl-FH4-Hydrolase_C"/>
</dbReference>
<dbReference type="CDD" id="cd08648">
    <property type="entry name" value="FMT_core_Formyl-FH4-Hydrolase_C"/>
    <property type="match status" value="1"/>
</dbReference>
<accession>A0A1H5KVC1</accession>
<dbReference type="PIRSF" id="PIRSF036480">
    <property type="entry name" value="FormyFH4_hydr"/>
    <property type="match status" value="1"/>
</dbReference>
<evidence type="ECO:0000256" key="2">
    <source>
        <dbReference type="ARBA" id="ARBA00022801"/>
    </source>
</evidence>
<dbReference type="InterPro" id="IPR002912">
    <property type="entry name" value="ACT_dom"/>
</dbReference>
<sequence length="324" mass="35385">MLLPGGVPPHRQLQLFKCSTAVELDGNVKRVTDLNTSAVTTPATSQGYVLTLSCADRPGIVHAVSGSLLEAGCNITDSQQFGNPDTGTFFMRVAVETSTSFSRLREHLDSVAEQFSLKWTLHRAGAPIRTLILASKAAHCLNDLLFLQRSGTLPVEIPAIVSNHLDLKPLADFYGIPFHHIPVTPDTKADAEAKLLELVAELDVELVVLARYMQVLSDNLCTQLAGRAINIHHSFLPSFKGAKPYHQAHARGVKIIGATAHYVTAVLDEGPIIEQEVIRVEHGHSVEQFVSMGRAVEARTLAQAVQWHAEHRVLLDGHRTVVFN</sequence>
<dbReference type="AlphaFoldDB" id="A0A1H5KVC1"/>
<dbReference type="PANTHER" id="PTHR42706:SF1">
    <property type="entry name" value="FORMYLTETRAHYDROFOLATE DEFORMYLASE 2, MITOCHONDRIAL"/>
    <property type="match status" value="1"/>
</dbReference>
<dbReference type="PRINTS" id="PR01575">
    <property type="entry name" value="FFH4HYDRLASE"/>
</dbReference>
<evidence type="ECO:0000313" key="6">
    <source>
        <dbReference type="EMBL" id="SEE68327.1"/>
    </source>
</evidence>